<organism evidence="2">
    <name type="scientific">Phytobacter massiliensis</name>
    <dbReference type="NCBI Taxonomy" id="1485952"/>
    <lineage>
        <taxon>Bacteria</taxon>
        <taxon>Pseudomonadati</taxon>
        <taxon>Pseudomonadota</taxon>
        <taxon>Gammaproteobacteria</taxon>
        <taxon>Enterobacterales</taxon>
        <taxon>Enterobacteriaceae</taxon>
        <taxon>Phytobacter</taxon>
    </lineage>
</organism>
<dbReference type="InterPro" id="IPR041698">
    <property type="entry name" value="Methyltransf_25"/>
</dbReference>
<feature type="domain" description="Methyltransferase" evidence="1">
    <location>
        <begin position="46"/>
        <end position="143"/>
    </location>
</feature>
<sequence>MSTNDIFNSEFSRRYDASNARFSPISANLHFLMALQLQDLPADAHILCVGVGTGNEVLSLADSYPGWRFTGVDPSADMLAVCDQKIRQAGIEHRCDLLAGYLEDIAGGEKFDAVLCLLVTHFIRQNDRGGIYHQIAARLKTSGRLIVAEIAADMAADNIDDQLRRWAALQAYGSTSAPTVEEIKQLFEERLRVQPPAATEALMRDAGFSAPDHFFQSLLIHAWAARK</sequence>
<dbReference type="Gene3D" id="3.40.50.150">
    <property type="entry name" value="Vaccinia Virus protein VP39"/>
    <property type="match status" value="1"/>
</dbReference>
<proteinExistence type="predicted"/>
<evidence type="ECO:0000313" key="2">
    <source>
        <dbReference type="EMBL" id="VYU58035.1"/>
    </source>
</evidence>
<dbReference type="PANTHER" id="PTHR42912">
    <property type="entry name" value="METHYLTRANSFERASE"/>
    <property type="match status" value="1"/>
</dbReference>
<evidence type="ECO:0000259" key="1">
    <source>
        <dbReference type="Pfam" id="PF13649"/>
    </source>
</evidence>
<reference evidence="2" key="1">
    <citation type="submission" date="2019-11" db="EMBL/GenBank/DDBJ databases">
        <authorList>
            <person name="Feng L."/>
        </authorList>
    </citation>
    <scope>NUCLEOTIDE SEQUENCE</scope>
    <source>
        <strain evidence="2">EMassiliensisLFYP7</strain>
    </source>
</reference>
<dbReference type="CDD" id="cd02440">
    <property type="entry name" value="AdoMet_MTases"/>
    <property type="match status" value="1"/>
</dbReference>
<protein>
    <recommendedName>
        <fullName evidence="1">Methyltransferase domain-containing protein</fullName>
    </recommendedName>
</protein>
<dbReference type="AlphaFoldDB" id="A0A6N3G184"/>
<accession>A0A6N3G184</accession>
<dbReference type="InterPro" id="IPR050508">
    <property type="entry name" value="Methyltransf_Superfamily"/>
</dbReference>
<dbReference type="PANTHER" id="PTHR42912:SF93">
    <property type="entry name" value="N6-ADENOSINE-METHYLTRANSFERASE TMT1A"/>
    <property type="match status" value="1"/>
</dbReference>
<dbReference type="RefSeq" id="WP_044176722.1">
    <property type="nucleotide sequence ID" value="NZ_CABKSF010000001.1"/>
</dbReference>
<dbReference type="OrthoDB" id="8558926at2"/>
<dbReference type="SUPFAM" id="SSF53335">
    <property type="entry name" value="S-adenosyl-L-methionine-dependent methyltransferases"/>
    <property type="match status" value="1"/>
</dbReference>
<dbReference type="EMBL" id="CACRTZ010000033">
    <property type="protein sequence ID" value="VYU58035.1"/>
    <property type="molecule type" value="Genomic_DNA"/>
</dbReference>
<dbReference type="GO" id="GO:0008168">
    <property type="term" value="F:methyltransferase activity"/>
    <property type="evidence" value="ECO:0007669"/>
    <property type="project" value="TreeGrafter"/>
</dbReference>
<gene>
    <name evidence="2" type="ORF">EMLFYP7_02931</name>
</gene>
<dbReference type="Pfam" id="PF13649">
    <property type="entry name" value="Methyltransf_25"/>
    <property type="match status" value="1"/>
</dbReference>
<name>A0A6N3G184_9ENTR</name>
<dbReference type="InterPro" id="IPR029063">
    <property type="entry name" value="SAM-dependent_MTases_sf"/>
</dbReference>